<dbReference type="PANTHER" id="PTHR16056:SF2">
    <property type="entry name" value="TESTIS-EXPRESSED PROTEIN 10"/>
    <property type="match status" value="1"/>
</dbReference>
<sequence length="350" mass="39632">MAKKKKVKDFPKVKIKVGKKLKRTNSTDTRVKAKKLILIKQFSERKGELSHRGLNFDDLCRQLGHFNANVRKDALIGTRQLLQTYPQLISQRLRDLIPAVARLISESKNDSSSRAQLRALLKTICDVPADRLSSYFALFMAHILHGLTHLQMTVRTFAVSILSMVMKRHPDLCLSSTDLFSSYLALLSSRRRPPNNEMMLESLLLFSLVYVRSEKQTKGPRHVATLSFSSAKVSKICLLPSKPPFDFPVLGNHLLQLESPLDSEDGLIKYVQSVFSFLLDVFSSESYCQSETAAKIVELVVQAVDKTRKKVCSKELNAKLPSCFPIKSVIEKRRASKRLRAAVNAMQWNQ</sequence>
<evidence type="ECO:0000256" key="3">
    <source>
        <dbReference type="ARBA" id="ARBA00023242"/>
    </source>
</evidence>
<keyword evidence="3" id="KW-0539">Nucleus</keyword>
<dbReference type="InterPro" id="IPR024679">
    <property type="entry name" value="Ipi1_N"/>
</dbReference>
<dbReference type="AlphaFoldDB" id="A0ABD6ENE1"/>
<dbReference type="InterPro" id="IPR011989">
    <property type="entry name" value="ARM-like"/>
</dbReference>
<keyword evidence="6" id="KW-1185">Reference proteome</keyword>
<dbReference type="InterPro" id="IPR016024">
    <property type="entry name" value="ARM-type_fold"/>
</dbReference>
<protein>
    <recommendedName>
        <fullName evidence="4">Pre-rRNA-processing protein Ipi1 N-terminal domain-containing protein</fullName>
    </recommendedName>
</protein>
<dbReference type="GO" id="GO:0005634">
    <property type="term" value="C:nucleus"/>
    <property type="evidence" value="ECO:0007669"/>
    <property type="project" value="UniProtKB-SubCell"/>
</dbReference>
<comment type="subcellular location">
    <subcellularLocation>
        <location evidence="1">Nucleus</location>
    </subcellularLocation>
</comment>
<organism evidence="5 6">
    <name type="scientific">Gnathostoma spinigerum</name>
    <dbReference type="NCBI Taxonomy" id="75299"/>
    <lineage>
        <taxon>Eukaryota</taxon>
        <taxon>Metazoa</taxon>
        <taxon>Ecdysozoa</taxon>
        <taxon>Nematoda</taxon>
        <taxon>Chromadorea</taxon>
        <taxon>Rhabditida</taxon>
        <taxon>Spirurina</taxon>
        <taxon>Gnathostomatomorpha</taxon>
        <taxon>Gnathostomatoidea</taxon>
        <taxon>Gnathostomatidae</taxon>
        <taxon>Gnathostoma</taxon>
    </lineage>
</organism>
<accession>A0ABD6ENE1</accession>
<name>A0ABD6ENE1_9BILA</name>
<evidence type="ECO:0000256" key="2">
    <source>
        <dbReference type="ARBA" id="ARBA00006427"/>
    </source>
</evidence>
<comment type="caution">
    <text evidence="5">The sequence shown here is derived from an EMBL/GenBank/DDBJ whole genome shotgun (WGS) entry which is preliminary data.</text>
</comment>
<dbReference type="Proteomes" id="UP001608902">
    <property type="component" value="Unassembled WGS sequence"/>
</dbReference>
<dbReference type="PANTHER" id="PTHR16056">
    <property type="entry name" value="REGULATOR OF MICROTUBULE DYNAMICS PROTEIN"/>
    <property type="match status" value="1"/>
</dbReference>
<evidence type="ECO:0000259" key="4">
    <source>
        <dbReference type="Pfam" id="PF12333"/>
    </source>
</evidence>
<evidence type="ECO:0000313" key="6">
    <source>
        <dbReference type="Proteomes" id="UP001608902"/>
    </source>
</evidence>
<feature type="domain" description="Pre-rRNA-processing protein Ipi1 N-terminal" evidence="4">
    <location>
        <begin position="131"/>
        <end position="191"/>
    </location>
</feature>
<gene>
    <name evidence="5" type="ORF">AB6A40_007764</name>
</gene>
<dbReference type="EMBL" id="JBGFUD010006535">
    <property type="protein sequence ID" value="MFH4981055.1"/>
    <property type="molecule type" value="Genomic_DNA"/>
</dbReference>
<proteinExistence type="inferred from homology"/>
<dbReference type="SUPFAM" id="SSF48371">
    <property type="entry name" value="ARM repeat"/>
    <property type="match status" value="1"/>
</dbReference>
<dbReference type="Gene3D" id="1.25.10.10">
    <property type="entry name" value="Leucine-rich Repeat Variant"/>
    <property type="match status" value="1"/>
</dbReference>
<evidence type="ECO:0000256" key="1">
    <source>
        <dbReference type="ARBA" id="ARBA00004123"/>
    </source>
</evidence>
<comment type="similarity">
    <text evidence="2">Belongs to the IPI1/TEX10 family.</text>
</comment>
<evidence type="ECO:0000313" key="5">
    <source>
        <dbReference type="EMBL" id="MFH4981055.1"/>
    </source>
</evidence>
<reference evidence="5 6" key="1">
    <citation type="submission" date="2024-08" db="EMBL/GenBank/DDBJ databases">
        <title>Gnathostoma spinigerum genome.</title>
        <authorList>
            <person name="Gonzalez-Bertolin B."/>
            <person name="Monzon S."/>
            <person name="Zaballos A."/>
            <person name="Jimenez P."/>
            <person name="Dekumyoy P."/>
            <person name="Varona S."/>
            <person name="Cuesta I."/>
            <person name="Sumanam S."/>
            <person name="Adisakwattana P."/>
            <person name="Gasser R.B."/>
            <person name="Hernandez-Gonzalez A."/>
            <person name="Young N.D."/>
            <person name="Perteguer M.J."/>
        </authorList>
    </citation>
    <scope>NUCLEOTIDE SEQUENCE [LARGE SCALE GENOMIC DNA]</scope>
    <source>
        <strain evidence="5">AL3</strain>
        <tissue evidence="5">Liver</tissue>
    </source>
</reference>
<dbReference type="Pfam" id="PF12333">
    <property type="entry name" value="Ipi1_N"/>
    <property type="match status" value="1"/>
</dbReference>